<dbReference type="AlphaFoldDB" id="A0A176X6I7"/>
<feature type="domain" description="Glycine transporter" evidence="8">
    <location>
        <begin position="6"/>
        <end position="80"/>
    </location>
</feature>
<evidence type="ECO:0000313" key="10">
    <source>
        <dbReference type="Proteomes" id="UP000077098"/>
    </source>
</evidence>
<feature type="transmembrane region" description="Helical" evidence="7">
    <location>
        <begin position="173"/>
        <end position="196"/>
    </location>
</feature>
<feature type="transmembrane region" description="Helical" evidence="7">
    <location>
        <begin position="6"/>
        <end position="23"/>
    </location>
</feature>
<organism evidence="9 10">
    <name type="scientific">Agrobacterium tumefaciens</name>
    <dbReference type="NCBI Taxonomy" id="358"/>
    <lineage>
        <taxon>Bacteria</taxon>
        <taxon>Pseudomonadati</taxon>
        <taxon>Pseudomonadota</taxon>
        <taxon>Alphaproteobacteria</taxon>
        <taxon>Hyphomicrobiales</taxon>
        <taxon>Rhizobiaceae</taxon>
        <taxon>Rhizobium/Agrobacterium group</taxon>
        <taxon>Agrobacterium</taxon>
        <taxon>Agrobacterium tumefaciens complex</taxon>
    </lineage>
</organism>
<protein>
    <recommendedName>
        <fullName evidence="8">Glycine transporter domain-containing protein</fullName>
    </recommendedName>
</protein>
<sequence length="212" mass="22306">MTLLGFLDYAGVAVFAATGALAASRKQLDLIGFLFFAAATGIGGGTVRDLVLGRTPVFWVINPTYILVCVSVAVLLFFTAHLFESRYRVLIWLDALGLSAYCVMGAAKGLAASGSATVAIVTGVLTATFGGVLRDIMAGEPSVLLRPEIYITCALLGSSTFIVVYFFGAPLYAASAAGFLTALSVRSGALLFGWTFPPYKAKPGRRPEDVMK</sequence>
<feature type="domain" description="Glycine transporter" evidence="8">
    <location>
        <begin position="92"/>
        <end position="164"/>
    </location>
</feature>
<gene>
    <name evidence="9" type="ORF">A7J57_03510</name>
</gene>
<comment type="caution">
    <text evidence="9">The sequence shown here is derived from an EMBL/GenBank/DDBJ whole genome shotgun (WGS) entry which is preliminary data.</text>
</comment>
<dbReference type="Proteomes" id="UP000077098">
    <property type="component" value="Unassembled WGS sequence"/>
</dbReference>
<dbReference type="PANTHER" id="PTHR30506">
    <property type="entry name" value="INNER MEMBRANE PROTEIN"/>
    <property type="match status" value="1"/>
</dbReference>
<dbReference type="EMBL" id="LXPS01000022">
    <property type="protein sequence ID" value="OAE43358.1"/>
    <property type="molecule type" value="Genomic_DNA"/>
</dbReference>
<evidence type="ECO:0000256" key="4">
    <source>
        <dbReference type="ARBA" id="ARBA00022692"/>
    </source>
</evidence>
<evidence type="ECO:0000256" key="5">
    <source>
        <dbReference type="ARBA" id="ARBA00022989"/>
    </source>
</evidence>
<feature type="transmembrane region" description="Helical" evidence="7">
    <location>
        <begin position="149"/>
        <end position="167"/>
    </location>
</feature>
<evidence type="ECO:0000256" key="3">
    <source>
        <dbReference type="ARBA" id="ARBA00022475"/>
    </source>
</evidence>
<dbReference type="GO" id="GO:0005886">
    <property type="term" value="C:plasma membrane"/>
    <property type="evidence" value="ECO:0007669"/>
    <property type="project" value="UniProtKB-SubCell"/>
</dbReference>
<keyword evidence="5 7" id="KW-1133">Transmembrane helix</keyword>
<dbReference type="InterPro" id="IPR005115">
    <property type="entry name" value="Gly_transporter"/>
</dbReference>
<keyword evidence="6 7" id="KW-0472">Membrane</keyword>
<reference evidence="9 10" key="1">
    <citation type="submission" date="2016-05" db="EMBL/GenBank/DDBJ databases">
        <authorList>
            <person name="Lavstsen T."/>
            <person name="Jespersen J.S."/>
        </authorList>
    </citation>
    <scope>NUCLEOTIDE SEQUENCE [LARGE SCALE GENOMIC DNA]</scope>
    <source>
        <strain evidence="9 10">KCJ1736</strain>
    </source>
</reference>
<name>A0A176X6I7_AGRTU</name>
<feature type="transmembrane region" description="Helical" evidence="7">
    <location>
        <begin position="57"/>
        <end position="78"/>
    </location>
</feature>
<evidence type="ECO:0000256" key="7">
    <source>
        <dbReference type="SAM" id="Phobius"/>
    </source>
</evidence>
<comment type="similarity">
    <text evidence="2">Belongs to the UPF0126 family.</text>
</comment>
<evidence type="ECO:0000256" key="1">
    <source>
        <dbReference type="ARBA" id="ARBA00004651"/>
    </source>
</evidence>
<proteinExistence type="inferred from homology"/>
<evidence type="ECO:0000313" key="9">
    <source>
        <dbReference type="EMBL" id="OAE43358.1"/>
    </source>
</evidence>
<keyword evidence="4 7" id="KW-0812">Transmembrane</keyword>
<dbReference type="Pfam" id="PF03458">
    <property type="entry name" value="Gly_transporter"/>
    <property type="match status" value="2"/>
</dbReference>
<dbReference type="RefSeq" id="WP_063949382.1">
    <property type="nucleotide sequence ID" value="NZ_CP072308.1"/>
</dbReference>
<comment type="subcellular location">
    <subcellularLocation>
        <location evidence="1">Cell membrane</location>
        <topology evidence="1">Multi-pass membrane protein</topology>
    </subcellularLocation>
</comment>
<evidence type="ECO:0000256" key="6">
    <source>
        <dbReference type="ARBA" id="ARBA00023136"/>
    </source>
</evidence>
<keyword evidence="3" id="KW-1003">Cell membrane</keyword>
<dbReference type="PANTHER" id="PTHR30506:SF3">
    <property type="entry name" value="UPF0126 INNER MEMBRANE PROTEIN YADS-RELATED"/>
    <property type="match status" value="1"/>
</dbReference>
<evidence type="ECO:0000256" key="2">
    <source>
        <dbReference type="ARBA" id="ARBA00008193"/>
    </source>
</evidence>
<accession>A0A176X6I7</accession>
<feature type="transmembrane region" description="Helical" evidence="7">
    <location>
        <begin position="116"/>
        <end position="137"/>
    </location>
</feature>
<evidence type="ECO:0000259" key="8">
    <source>
        <dbReference type="Pfam" id="PF03458"/>
    </source>
</evidence>
<feature type="transmembrane region" description="Helical" evidence="7">
    <location>
        <begin position="30"/>
        <end position="51"/>
    </location>
</feature>